<organism evidence="2 3">
    <name type="scientific">Blepharisma stoltei</name>
    <dbReference type="NCBI Taxonomy" id="1481888"/>
    <lineage>
        <taxon>Eukaryota</taxon>
        <taxon>Sar</taxon>
        <taxon>Alveolata</taxon>
        <taxon>Ciliophora</taxon>
        <taxon>Postciliodesmatophora</taxon>
        <taxon>Heterotrichea</taxon>
        <taxon>Heterotrichida</taxon>
        <taxon>Blepharismidae</taxon>
        <taxon>Blepharisma</taxon>
    </lineage>
</organism>
<gene>
    <name evidence="2" type="ORF">BSTOLATCC_MIC16694</name>
</gene>
<proteinExistence type="predicted"/>
<feature type="domain" description="PFU" evidence="1">
    <location>
        <begin position="1"/>
        <end position="69"/>
    </location>
</feature>
<sequence length="506" mass="58219">MEEENSKITMTVDIGDGETGIISISASDSPEELAKAFAFKHGLEKELEKSLARLIKQNKDIMMGTSSSKSSISEEAKQSFVQITEHHAEEEESSSPTITQKQTVFNREKAEEEVFKRLYSERKPISRSSNVKNSPRTLSYASAPPVNHCIALYEQGKIQKQVSWRKSLAKKMQSQEKADKELTFKPVINESSNLVSPRVLHKTEDILIKSIVQKRENICDLANHKVQEMMRECTFSPSIDPLSSLIDQYKNQPSPRFERLFDNAKVKEDKLLKLLENADAFPFKPTLVAKQQNLDDKTREACIQRLLYSKERFNRLMDEARRKKESLVDEKTGQPLFRPITGRSPESPRPKQVWEHLYILGRESANLSTKEPEHWRSLTEVPKTTEITDKIYQDFKLKRYMKIFSRLDADEDGVISIENADWAALDEKTAEVARLAMIKAGVSNVKFSIFFEKIDPIVMRLGVEERAWILKRDEMAHELTNHWRESRSQIQSISRLDLRSSVSIAK</sequence>
<name>A0AAU9J4A5_9CILI</name>
<keyword evidence="3" id="KW-1185">Reference proteome</keyword>
<dbReference type="PANTHER" id="PTHR35381">
    <property type="entry name" value="EF-HAND DOMAIN-CONTAINING PROTEIN"/>
    <property type="match status" value="1"/>
</dbReference>
<reference evidence="2" key="1">
    <citation type="submission" date="2021-09" db="EMBL/GenBank/DDBJ databases">
        <authorList>
            <consortium name="AG Swart"/>
            <person name="Singh M."/>
            <person name="Singh A."/>
            <person name="Seah K."/>
            <person name="Emmerich C."/>
        </authorList>
    </citation>
    <scope>NUCLEOTIDE SEQUENCE</scope>
    <source>
        <strain evidence="2">ATCC30299</strain>
    </source>
</reference>
<dbReference type="AlphaFoldDB" id="A0AAU9J4A5"/>
<evidence type="ECO:0000313" key="2">
    <source>
        <dbReference type="EMBL" id="CAG9316586.1"/>
    </source>
</evidence>
<evidence type="ECO:0000313" key="3">
    <source>
        <dbReference type="Proteomes" id="UP001162131"/>
    </source>
</evidence>
<protein>
    <recommendedName>
        <fullName evidence="1">PFU domain-containing protein</fullName>
    </recommendedName>
</protein>
<dbReference type="PANTHER" id="PTHR35381:SF1">
    <property type="entry name" value="EF-HAND DOMAIN-CONTAINING PROTEIN"/>
    <property type="match status" value="1"/>
</dbReference>
<dbReference type="Proteomes" id="UP001162131">
    <property type="component" value="Unassembled WGS sequence"/>
</dbReference>
<comment type="caution">
    <text evidence="2">The sequence shown here is derived from an EMBL/GenBank/DDBJ whole genome shotgun (WGS) entry which is preliminary data.</text>
</comment>
<accession>A0AAU9J4A5</accession>
<dbReference type="EMBL" id="CAJZBQ010000016">
    <property type="protein sequence ID" value="CAG9316586.1"/>
    <property type="molecule type" value="Genomic_DNA"/>
</dbReference>
<evidence type="ECO:0000259" key="1">
    <source>
        <dbReference type="PROSITE" id="PS51394"/>
    </source>
</evidence>
<dbReference type="PROSITE" id="PS51394">
    <property type="entry name" value="PFU"/>
    <property type="match status" value="1"/>
</dbReference>
<dbReference type="InterPro" id="IPR015155">
    <property type="entry name" value="PFU"/>
</dbReference>